<dbReference type="AlphaFoldDB" id="A0A1J7BAX0"/>
<keyword evidence="4" id="KW-1185">Reference proteome</keyword>
<feature type="transmembrane region" description="Helical" evidence="2">
    <location>
        <begin position="7"/>
        <end position="27"/>
    </location>
</feature>
<evidence type="ECO:0000256" key="2">
    <source>
        <dbReference type="SAM" id="Phobius"/>
    </source>
</evidence>
<feature type="region of interest" description="Disordered" evidence="1">
    <location>
        <begin position="253"/>
        <end position="286"/>
    </location>
</feature>
<sequence length="380" mass="40798">MNGSRTTVAVFVTAICALVAVICGLLAHFAPWTWGAAGVTALLVPVVILRLTAPRAALIPPDRQLCPDLPIPPQEKWERRLVDVRLASAWDDYAFLFSATVQWRPFDAAPDDRSVNPGGIAVGEVLARAQLITAATEPGDYALAQHQLDAALARMEPDAAGSVDAMATDVVLRLVDADRQRLESLADVRKKEAVWEHRRKYELNQRAYLGGDVLKDTGSAVVWWLARNEDRIEKVVDDIGLLAHLTAAANNEDVPERFRHPAGQSDTPDTSARWDPAAPPGSHNGFSLPGWAADGFRGAARDEIGAVEDLFASSGFEPGHPSRPLIARQIAQALATSGNAAAAARIREYYDPDPEPKSEPGADPAGGTQAESGTTYEEAP</sequence>
<comment type="caution">
    <text evidence="3">The sequence shown here is derived from an EMBL/GenBank/DDBJ whole genome shotgun (WGS) entry which is preliminary data.</text>
</comment>
<dbReference type="Proteomes" id="UP000243342">
    <property type="component" value="Unassembled WGS sequence"/>
</dbReference>
<keyword evidence="2" id="KW-1133">Transmembrane helix</keyword>
<dbReference type="STRING" id="1428644.BIV57_19995"/>
<name>A0A1J7BAX0_9ACTN</name>
<evidence type="ECO:0000313" key="3">
    <source>
        <dbReference type="EMBL" id="OIV35757.1"/>
    </source>
</evidence>
<feature type="compositionally biased region" description="Basic and acidic residues" evidence="1">
    <location>
        <begin position="345"/>
        <end position="360"/>
    </location>
</feature>
<dbReference type="OrthoDB" id="3422149at2"/>
<keyword evidence="2" id="KW-0812">Transmembrane</keyword>
<proteinExistence type="predicted"/>
<keyword evidence="2" id="KW-0472">Membrane</keyword>
<reference evidence="3 4" key="1">
    <citation type="submission" date="2016-10" db="EMBL/GenBank/DDBJ databases">
        <title>Genome sequence of Streptomyces gilvigriseus MUSC 26.</title>
        <authorList>
            <person name="Lee L.-H."/>
            <person name="Ser H.-L."/>
        </authorList>
    </citation>
    <scope>NUCLEOTIDE SEQUENCE [LARGE SCALE GENOMIC DNA]</scope>
    <source>
        <strain evidence="3 4">MUSC 26</strain>
    </source>
</reference>
<evidence type="ECO:0000313" key="4">
    <source>
        <dbReference type="Proteomes" id="UP000243342"/>
    </source>
</evidence>
<accession>A0A1J7BAX0</accession>
<gene>
    <name evidence="3" type="ORF">BIV57_19995</name>
</gene>
<organism evidence="3 4">
    <name type="scientific">Mangrovactinospora gilvigrisea</name>
    <dbReference type="NCBI Taxonomy" id="1428644"/>
    <lineage>
        <taxon>Bacteria</taxon>
        <taxon>Bacillati</taxon>
        <taxon>Actinomycetota</taxon>
        <taxon>Actinomycetes</taxon>
        <taxon>Kitasatosporales</taxon>
        <taxon>Streptomycetaceae</taxon>
        <taxon>Mangrovactinospora</taxon>
    </lineage>
</organism>
<dbReference type="EMBL" id="MLCF01000132">
    <property type="protein sequence ID" value="OIV35757.1"/>
    <property type="molecule type" value="Genomic_DNA"/>
</dbReference>
<evidence type="ECO:0000256" key="1">
    <source>
        <dbReference type="SAM" id="MobiDB-lite"/>
    </source>
</evidence>
<protein>
    <submittedName>
        <fullName evidence="3">Uncharacterized protein</fullName>
    </submittedName>
</protein>
<feature type="compositionally biased region" description="Polar residues" evidence="1">
    <location>
        <begin position="369"/>
        <end position="380"/>
    </location>
</feature>
<dbReference type="RefSeq" id="WP_071658301.1">
    <property type="nucleotide sequence ID" value="NZ_MLCF01000132.1"/>
</dbReference>
<feature type="region of interest" description="Disordered" evidence="1">
    <location>
        <begin position="337"/>
        <end position="380"/>
    </location>
</feature>
<feature type="transmembrane region" description="Helical" evidence="2">
    <location>
        <begin position="33"/>
        <end position="53"/>
    </location>
</feature>